<dbReference type="PROSITE" id="PS00194">
    <property type="entry name" value="THIOREDOXIN_1"/>
    <property type="match status" value="1"/>
</dbReference>
<dbReference type="InterPro" id="IPR012336">
    <property type="entry name" value="Thioredoxin-like_fold"/>
</dbReference>
<dbReference type="InterPro" id="IPR036249">
    <property type="entry name" value="Thioredoxin-like_sf"/>
</dbReference>
<dbReference type="InterPro" id="IPR013766">
    <property type="entry name" value="Thioredoxin_domain"/>
</dbReference>
<proteinExistence type="inferred from homology"/>
<evidence type="ECO:0000256" key="2">
    <source>
        <dbReference type="ARBA" id="ARBA00005791"/>
    </source>
</evidence>
<keyword evidence="3" id="KW-0732">Signal</keyword>
<evidence type="ECO:0000313" key="9">
    <source>
        <dbReference type="Proteomes" id="UP001596166"/>
    </source>
</evidence>
<evidence type="ECO:0000313" key="8">
    <source>
        <dbReference type="EMBL" id="MFC5354031.1"/>
    </source>
</evidence>
<name>A0ABW0G0I9_9PROT</name>
<evidence type="ECO:0000256" key="4">
    <source>
        <dbReference type="ARBA" id="ARBA00023002"/>
    </source>
</evidence>
<comment type="similarity">
    <text evidence="2">Belongs to the thioredoxin family. DsbA subfamily.</text>
</comment>
<sequence>MNRNLLGITALIAVGMTLIIGLAVVGSRPSNGQTLPVQPPVQTAPVQMAQAPAPSTADLLADRVLGNPNAPVTILDYSSMTCPHCAAFHTETLPKIKEAYIDTGKAKLIFRDFPFDQAALRASMLARCAPAERYYPLLDVLFKSQGQWSRAADPVKALAQYGKLAGMSEQVINACMANQALADGILQSRLVGQDKYKVEATPTFVLNEGAATISGAQSFETFAAAIDKLVK</sequence>
<dbReference type="RefSeq" id="WP_376993801.1">
    <property type="nucleotide sequence ID" value="NZ_JBHSLC010000004.1"/>
</dbReference>
<dbReference type="EMBL" id="JBHSLC010000004">
    <property type="protein sequence ID" value="MFC5354031.1"/>
    <property type="molecule type" value="Genomic_DNA"/>
</dbReference>
<comment type="function">
    <text evidence="1">May be required for disulfide bond formation in some proteins.</text>
</comment>
<evidence type="ECO:0000256" key="1">
    <source>
        <dbReference type="ARBA" id="ARBA00003565"/>
    </source>
</evidence>
<dbReference type="InterPro" id="IPR017937">
    <property type="entry name" value="Thioredoxin_CS"/>
</dbReference>
<dbReference type="Proteomes" id="UP001596166">
    <property type="component" value="Unassembled WGS sequence"/>
</dbReference>
<dbReference type="PROSITE" id="PS51352">
    <property type="entry name" value="THIOREDOXIN_2"/>
    <property type="match status" value="1"/>
</dbReference>
<keyword evidence="5" id="KW-1015">Disulfide bond</keyword>
<evidence type="ECO:0000259" key="7">
    <source>
        <dbReference type="PROSITE" id="PS51352"/>
    </source>
</evidence>
<dbReference type="SUPFAM" id="SSF52833">
    <property type="entry name" value="Thioredoxin-like"/>
    <property type="match status" value="1"/>
</dbReference>
<organism evidence="8 9">
    <name type="scientific">Azospirillum himalayense</name>
    <dbReference type="NCBI Taxonomy" id="654847"/>
    <lineage>
        <taxon>Bacteria</taxon>
        <taxon>Pseudomonadati</taxon>
        <taxon>Pseudomonadota</taxon>
        <taxon>Alphaproteobacteria</taxon>
        <taxon>Rhodospirillales</taxon>
        <taxon>Azospirillaceae</taxon>
        <taxon>Azospirillum</taxon>
    </lineage>
</organism>
<reference evidence="9" key="1">
    <citation type="journal article" date="2019" name="Int. J. Syst. Evol. Microbiol.">
        <title>The Global Catalogue of Microorganisms (GCM) 10K type strain sequencing project: providing services to taxonomists for standard genome sequencing and annotation.</title>
        <authorList>
            <consortium name="The Broad Institute Genomics Platform"/>
            <consortium name="The Broad Institute Genome Sequencing Center for Infectious Disease"/>
            <person name="Wu L."/>
            <person name="Ma J."/>
        </authorList>
    </citation>
    <scope>NUCLEOTIDE SEQUENCE [LARGE SCALE GENOMIC DNA]</scope>
    <source>
        <strain evidence="9">CCUG 58760</strain>
    </source>
</reference>
<dbReference type="Pfam" id="PF13462">
    <property type="entry name" value="Thioredoxin_4"/>
    <property type="match status" value="1"/>
</dbReference>
<gene>
    <name evidence="8" type="ORF">ACFPMG_03330</name>
</gene>
<keyword evidence="9" id="KW-1185">Reference proteome</keyword>
<dbReference type="PANTHER" id="PTHR13887">
    <property type="entry name" value="GLUTATHIONE S-TRANSFERASE KAPPA"/>
    <property type="match status" value="1"/>
</dbReference>
<dbReference type="Gene3D" id="3.40.30.10">
    <property type="entry name" value="Glutaredoxin"/>
    <property type="match status" value="1"/>
</dbReference>
<evidence type="ECO:0000256" key="3">
    <source>
        <dbReference type="ARBA" id="ARBA00022729"/>
    </source>
</evidence>
<keyword evidence="4" id="KW-0560">Oxidoreductase</keyword>
<evidence type="ECO:0000256" key="5">
    <source>
        <dbReference type="ARBA" id="ARBA00023157"/>
    </source>
</evidence>
<comment type="caution">
    <text evidence="8">The sequence shown here is derived from an EMBL/GenBank/DDBJ whole genome shotgun (WGS) entry which is preliminary data.</text>
</comment>
<keyword evidence="6" id="KW-0676">Redox-active center</keyword>
<feature type="domain" description="Thioredoxin" evidence="7">
    <location>
        <begin position="38"/>
        <end position="231"/>
    </location>
</feature>
<accession>A0ABW0G0I9</accession>
<dbReference type="PANTHER" id="PTHR13887:SF14">
    <property type="entry name" value="DISULFIDE BOND FORMATION PROTEIN D"/>
    <property type="match status" value="1"/>
</dbReference>
<protein>
    <submittedName>
        <fullName evidence="8">DsbA family protein</fullName>
    </submittedName>
</protein>
<evidence type="ECO:0000256" key="6">
    <source>
        <dbReference type="ARBA" id="ARBA00023284"/>
    </source>
</evidence>